<accession>A0A371D2N9</accession>
<dbReference type="EMBL" id="KZ857424">
    <property type="protein sequence ID" value="RDX46782.1"/>
    <property type="molecule type" value="Genomic_DNA"/>
</dbReference>
<sequence>MTSHKRKVTELSAGDVDPVIQSLVPFMASLDRDDERTAGVVDMIESLFFKLKQGSRAPSIATALDLQENHIYPYGLEFKDDTAKALVRQRGAQEVDNNILTLSNTKALISLVRKHMSRASLGGCRMLIDVIFLRLASVMSTDADNLSVIPDWTALNTSPGGRPSLEGVIDYLITKRPAKYSGLILSEPVGALNRPDLAHVGSSNIYEARTCSELQSGLMQAVLAAATLCRETQKECARGAVTCGDHWIFFSYQGPKGGEYAKYARTEVLDVGKDAENLELILGVLVDWIENAEVFGPQKYFYIV</sequence>
<dbReference type="AlphaFoldDB" id="A0A371D2N9"/>
<dbReference type="Proteomes" id="UP000256964">
    <property type="component" value="Unassembled WGS sequence"/>
</dbReference>
<reference evidence="1 2" key="1">
    <citation type="journal article" date="2018" name="Biotechnol. Biofuels">
        <title>Integrative visual omics of the white-rot fungus Polyporus brumalis exposes the biotechnological potential of its oxidative enzymes for delignifying raw plant biomass.</title>
        <authorList>
            <person name="Miyauchi S."/>
            <person name="Rancon A."/>
            <person name="Drula E."/>
            <person name="Hage H."/>
            <person name="Chaduli D."/>
            <person name="Favel A."/>
            <person name="Grisel S."/>
            <person name="Henrissat B."/>
            <person name="Herpoel-Gimbert I."/>
            <person name="Ruiz-Duenas F.J."/>
            <person name="Chevret D."/>
            <person name="Hainaut M."/>
            <person name="Lin J."/>
            <person name="Wang M."/>
            <person name="Pangilinan J."/>
            <person name="Lipzen A."/>
            <person name="Lesage-Meessen L."/>
            <person name="Navarro D."/>
            <person name="Riley R."/>
            <person name="Grigoriev I.V."/>
            <person name="Zhou S."/>
            <person name="Raouche S."/>
            <person name="Rosso M.N."/>
        </authorList>
    </citation>
    <scope>NUCLEOTIDE SEQUENCE [LARGE SCALE GENOMIC DNA]</scope>
    <source>
        <strain evidence="1 2">BRFM 1820</strain>
    </source>
</reference>
<gene>
    <name evidence="1" type="ORF">OH76DRAFT_1355485</name>
</gene>
<evidence type="ECO:0000313" key="2">
    <source>
        <dbReference type="Proteomes" id="UP000256964"/>
    </source>
</evidence>
<protein>
    <submittedName>
        <fullName evidence="1">Uncharacterized protein</fullName>
    </submittedName>
</protein>
<proteinExistence type="predicted"/>
<name>A0A371D2N9_9APHY</name>
<dbReference type="OrthoDB" id="3248728at2759"/>
<evidence type="ECO:0000313" key="1">
    <source>
        <dbReference type="EMBL" id="RDX46782.1"/>
    </source>
</evidence>
<keyword evidence="2" id="KW-1185">Reference proteome</keyword>
<organism evidence="1 2">
    <name type="scientific">Lentinus brumalis</name>
    <dbReference type="NCBI Taxonomy" id="2498619"/>
    <lineage>
        <taxon>Eukaryota</taxon>
        <taxon>Fungi</taxon>
        <taxon>Dikarya</taxon>
        <taxon>Basidiomycota</taxon>
        <taxon>Agaricomycotina</taxon>
        <taxon>Agaricomycetes</taxon>
        <taxon>Polyporales</taxon>
        <taxon>Polyporaceae</taxon>
        <taxon>Lentinus</taxon>
    </lineage>
</organism>